<keyword evidence="4" id="KW-0732">Signal</keyword>
<keyword evidence="3" id="KW-0813">Transport</keyword>
<dbReference type="Proteomes" id="UP000002301">
    <property type="component" value="Chromosome 2"/>
</dbReference>
<sequence length="407" mass="43857">MRHARRNCRAPIHKKTRGNEMKNKLLMIGLLAGLTTGAAAAEPVKIGVITTLSGPGGYLGQDVRDGMKLAIDAEGGKLGGVPVELKVEDDAAKPGNGRQIAERFMSEDGVKLFTGIIFSNVAGATVPDIIDNDSIYISANAAPSNMAGKGCDANYFVVSWQNDSLHEASGIAAEQEGFKRAFILAPNYQAGKDALAGFKRRFKGEVVGEIYTQLDQTDYSAEMAQIRAANPDVVFQFHPGGMGIAFMRQYQQAGLLGKIPMVLSEPSSDAVILKSLGDASVGIMATSHWSPDMDNAASKELVAKWKAAYPDRPLTYYGTQGYDVARLIASALKQTGGVDDIDAVREALRKADFQSVRGNFAFGPNQHPLQDWYLLDVVKGEDGNPTTRIKKKLIENYGDSYSAECKL</sequence>
<dbReference type="CDD" id="cd06359">
    <property type="entry name" value="PBP1_Nba-like"/>
    <property type="match status" value="1"/>
</dbReference>
<dbReference type="Gene3D" id="3.40.50.2300">
    <property type="match status" value="2"/>
</dbReference>
<evidence type="ECO:0000256" key="1">
    <source>
        <dbReference type="ARBA" id="ARBA00003630"/>
    </source>
</evidence>
<evidence type="ECO:0000256" key="4">
    <source>
        <dbReference type="ARBA" id="ARBA00022729"/>
    </source>
</evidence>
<evidence type="ECO:0000259" key="6">
    <source>
        <dbReference type="Pfam" id="PF13458"/>
    </source>
</evidence>
<evidence type="ECO:0000313" key="8">
    <source>
        <dbReference type="Proteomes" id="UP000002301"/>
    </source>
</evidence>
<name>A6X797_BRUA4</name>
<evidence type="ECO:0000256" key="5">
    <source>
        <dbReference type="ARBA" id="ARBA00022970"/>
    </source>
</evidence>
<dbReference type="PANTHER" id="PTHR30483">
    <property type="entry name" value="LEUCINE-SPECIFIC-BINDING PROTEIN"/>
    <property type="match status" value="1"/>
</dbReference>
<accession>A6X797</accession>
<feature type="domain" description="Leucine-binding protein" evidence="6">
    <location>
        <begin position="43"/>
        <end position="380"/>
    </location>
</feature>
<dbReference type="eggNOG" id="COG0683">
    <property type="taxonomic scope" value="Bacteria"/>
</dbReference>
<dbReference type="InterPro" id="IPR028082">
    <property type="entry name" value="Peripla_BP_I"/>
</dbReference>
<evidence type="ECO:0000256" key="3">
    <source>
        <dbReference type="ARBA" id="ARBA00022448"/>
    </source>
</evidence>
<dbReference type="KEGG" id="oan:Oant_4401"/>
<dbReference type="AlphaFoldDB" id="A6X797"/>
<dbReference type="EMBL" id="CP000759">
    <property type="protein sequence ID" value="ABS17101.1"/>
    <property type="molecule type" value="Genomic_DNA"/>
</dbReference>
<reference evidence="7 8" key="1">
    <citation type="journal article" date="2011" name="J. Bacteriol.">
        <title>Genome of Ochrobactrum anthropi ATCC 49188 T, a versatile opportunistic pathogen and symbiont of several eukaryotic hosts.</title>
        <authorList>
            <person name="Chain P.S."/>
            <person name="Lang D.M."/>
            <person name="Comerci D.J."/>
            <person name="Malfatti S.A."/>
            <person name="Vergez L.M."/>
            <person name="Shin M."/>
            <person name="Ugalde R.A."/>
            <person name="Garcia E."/>
            <person name="Tolmasky M.E."/>
        </authorList>
    </citation>
    <scope>NUCLEOTIDE SEQUENCE [LARGE SCALE GENOMIC DNA]</scope>
    <source>
        <strain evidence="8">ATCC 49188 / DSM 6882 / CCUG 24695 / JCM 21032 / LMG 3331 / NBRC 15819 / NCTC 12168 / Alc 37</strain>
    </source>
</reference>
<keyword evidence="8" id="KW-1185">Reference proteome</keyword>
<dbReference type="PANTHER" id="PTHR30483:SF6">
    <property type="entry name" value="PERIPLASMIC BINDING PROTEIN OF ABC TRANSPORTER FOR NATURAL AMINO ACIDS"/>
    <property type="match status" value="1"/>
</dbReference>
<gene>
    <name evidence="7" type="ordered locus">Oant_4401</name>
</gene>
<dbReference type="GO" id="GO:0006865">
    <property type="term" value="P:amino acid transport"/>
    <property type="evidence" value="ECO:0007669"/>
    <property type="project" value="UniProtKB-KW"/>
</dbReference>
<dbReference type="STRING" id="439375.Oant_4401"/>
<keyword evidence="5" id="KW-0029">Amino-acid transport</keyword>
<evidence type="ECO:0000256" key="2">
    <source>
        <dbReference type="ARBA" id="ARBA00010062"/>
    </source>
</evidence>
<protein>
    <submittedName>
        <fullName evidence="7">Extracellular ligand-binding receptor</fullName>
    </submittedName>
</protein>
<comment type="function">
    <text evidence="1">Component of an amino-acid transport system.</text>
</comment>
<keyword evidence="7" id="KW-0675">Receptor</keyword>
<dbReference type="InterPro" id="IPR051010">
    <property type="entry name" value="BCAA_transport"/>
</dbReference>
<dbReference type="SUPFAM" id="SSF53822">
    <property type="entry name" value="Periplasmic binding protein-like I"/>
    <property type="match status" value="1"/>
</dbReference>
<proteinExistence type="inferred from homology"/>
<evidence type="ECO:0000313" key="7">
    <source>
        <dbReference type="EMBL" id="ABS17101.1"/>
    </source>
</evidence>
<comment type="similarity">
    <text evidence="2">Belongs to the leucine-binding protein family.</text>
</comment>
<dbReference type="Pfam" id="PF13458">
    <property type="entry name" value="Peripla_BP_6"/>
    <property type="match status" value="1"/>
</dbReference>
<dbReference type="InterPro" id="IPR028081">
    <property type="entry name" value="Leu-bd"/>
</dbReference>
<dbReference type="HOGENOM" id="CLU_027128_1_2_5"/>
<organism evidence="7 8">
    <name type="scientific">Brucella anthropi (strain ATCC 49188 / DSM 6882 / CCUG 24695 / JCM 21032 / LMG 3331 / NBRC 15819 / NCTC 12168 / Alc 37)</name>
    <name type="common">Ochrobactrum anthropi</name>
    <dbReference type="NCBI Taxonomy" id="439375"/>
    <lineage>
        <taxon>Bacteria</taxon>
        <taxon>Pseudomonadati</taxon>
        <taxon>Pseudomonadota</taxon>
        <taxon>Alphaproteobacteria</taxon>
        <taxon>Hyphomicrobiales</taxon>
        <taxon>Brucellaceae</taxon>
        <taxon>Brucella/Ochrobactrum group</taxon>
        <taxon>Brucella</taxon>
    </lineage>
</organism>